<evidence type="ECO:0000313" key="4">
    <source>
        <dbReference type="EMBL" id="MCY8119713.1"/>
    </source>
</evidence>
<organism evidence="4 5">
    <name type="scientific">Bacillus spizizenii</name>
    <name type="common">Bacillus subtilis subsp. spizizenii</name>
    <dbReference type="NCBI Taxonomy" id="96241"/>
    <lineage>
        <taxon>Bacteria</taxon>
        <taxon>Bacillati</taxon>
        <taxon>Bacillota</taxon>
        <taxon>Bacilli</taxon>
        <taxon>Bacillales</taxon>
        <taxon>Bacillaceae</taxon>
        <taxon>Bacillus</taxon>
    </lineage>
</organism>
<sequence>MGNDSVKDKMKGGLNKAKGEAKDKVGDMTDKADMQAEGKKDKAKGEIQKDIGKAKDTFTNKD</sequence>
<feature type="domain" description="CsbD-like" evidence="3">
    <location>
        <begin position="8"/>
        <end position="58"/>
    </location>
</feature>
<dbReference type="EMBL" id="JALANJ010000004">
    <property type="protein sequence ID" value="MCY8119713.1"/>
    <property type="molecule type" value="Genomic_DNA"/>
</dbReference>
<evidence type="ECO:0000259" key="3">
    <source>
        <dbReference type="Pfam" id="PF05532"/>
    </source>
</evidence>
<dbReference type="SUPFAM" id="SSF69047">
    <property type="entry name" value="Hypothetical protein YjbJ"/>
    <property type="match status" value="1"/>
</dbReference>
<evidence type="ECO:0000256" key="2">
    <source>
        <dbReference type="SAM" id="MobiDB-lite"/>
    </source>
</evidence>
<name>A0A9Q4DMM3_BACSC</name>
<reference evidence="4" key="1">
    <citation type="submission" date="2022-02" db="EMBL/GenBank/DDBJ databases">
        <title>Crop Bioprotection Bacillus Genome Sequencing.</title>
        <authorList>
            <person name="Dunlap C."/>
        </authorList>
    </citation>
    <scope>NUCLEOTIDE SEQUENCE</scope>
    <source>
        <strain evidence="4">M18B4</strain>
    </source>
</reference>
<dbReference type="Gene3D" id="1.10.1470.10">
    <property type="entry name" value="YjbJ"/>
    <property type="match status" value="1"/>
</dbReference>
<dbReference type="Pfam" id="PF05532">
    <property type="entry name" value="CsbD"/>
    <property type="match status" value="1"/>
</dbReference>
<dbReference type="InterPro" id="IPR008462">
    <property type="entry name" value="CsbD"/>
</dbReference>
<proteinExistence type="inferred from homology"/>
<comment type="similarity">
    <text evidence="1">Belongs to the UPF0337 (CsbD) family.</text>
</comment>
<comment type="caution">
    <text evidence="4">The sequence shown here is derived from an EMBL/GenBank/DDBJ whole genome shotgun (WGS) entry which is preliminary data.</text>
</comment>
<feature type="region of interest" description="Disordered" evidence="2">
    <location>
        <begin position="1"/>
        <end position="62"/>
    </location>
</feature>
<dbReference type="InterPro" id="IPR036629">
    <property type="entry name" value="YjbJ_sf"/>
</dbReference>
<evidence type="ECO:0000313" key="5">
    <source>
        <dbReference type="Proteomes" id="UP001070352"/>
    </source>
</evidence>
<dbReference type="AlphaFoldDB" id="A0A9Q4DMM3"/>
<dbReference type="RefSeq" id="WP_003221857.1">
    <property type="nucleotide sequence ID" value="NZ_CBCRWV010000001.1"/>
</dbReference>
<protein>
    <submittedName>
        <fullName evidence="4">CsbD family protein</fullName>
    </submittedName>
</protein>
<gene>
    <name evidence="4" type="ORF">MOC45_03670</name>
</gene>
<accession>A0A9Q4DMM3</accession>
<evidence type="ECO:0000256" key="1">
    <source>
        <dbReference type="ARBA" id="ARBA00009129"/>
    </source>
</evidence>
<dbReference type="Proteomes" id="UP001070352">
    <property type="component" value="Unassembled WGS sequence"/>
</dbReference>